<proteinExistence type="inferred from homology"/>
<evidence type="ECO:0000313" key="7">
    <source>
        <dbReference type="EMBL" id="CAB4861044.1"/>
    </source>
</evidence>
<dbReference type="EMBL" id="CAFBPM010000009">
    <property type="protein sequence ID" value="CAB5023346.1"/>
    <property type="molecule type" value="Genomic_DNA"/>
</dbReference>
<dbReference type="InterPro" id="IPR020103">
    <property type="entry name" value="PsdUridine_synth_cat_dom_sf"/>
</dbReference>
<evidence type="ECO:0000256" key="1">
    <source>
        <dbReference type="ARBA" id="ARBA00012787"/>
    </source>
</evidence>
<dbReference type="EMBL" id="CAFABE010000141">
    <property type="protein sequence ID" value="CAB4834728.1"/>
    <property type="molecule type" value="Genomic_DNA"/>
</dbReference>
<dbReference type="GO" id="GO:1990481">
    <property type="term" value="P:mRNA pseudouridine synthesis"/>
    <property type="evidence" value="ECO:0007669"/>
    <property type="project" value="TreeGrafter"/>
</dbReference>
<evidence type="ECO:0000256" key="3">
    <source>
        <dbReference type="ARBA" id="ARBA00023235"/>
    </source>
</evidence>
<feature type="domain" description="Pseudouridine synthase II N-terminal" evidence="4">
    <location>
        <begin position="32"/>
        <end position="180"/>
    </location>
</feature>
<feature type="domain" description="tRNA pseudouridylate synthase B C-terminal" evidence="5">
    <location>
        <begin position="181"/>
        <end position="221"/>
    </location>
</feature>
<dbReference type="InterPro" id="IPR014780">
    <property type="entry name" value="tRNA_psdUridine_synth_TruB"/>
</dbReference>
<reference evidence="7" key="1">
    <citation type="submission" date="2020-05" db="EMBL/GenBank/DDBJ databases">
        <authorList>
            <person name="Chiriac C."/>
            <person name="Salcher M."/>
            <person name="Ghai R."/>
            <person name="Kavagutti S V."/>
        </authorList>
    </citation>
    <scope>NUCLEOTIDE SEQUENCE</scope>
</reference>
<sequence>MGRRGKSDGPSGFVVINKDPGWTSHDVVAKLRGIFGQRRTGHAGTLDPSATGVLIVGLGKATRLLRFLQATTKIYDGTFLLGSTTTTLDADGEVTGTYEMSNCSVDDVRARAQELTGELMQTPPMVSAIKVDGRRLHELAREGKEIERAPRPVSVSRFEVEHRSSLEYRFSISCSTGTYVRSLIDDLGRALGGGAHVTSLRRTAVGSFTLEDARTLDEIQALDHTDADWWGSSGVLLTPREGLKSLAEVMVDAEGESMVATGRPLERRGVAADDPGPYRVISAEGDLLGVYEASSPTAMTASVVLSGNG</sequence>
<dbReference type="GO" id="GO:0003723">
    <property type="term" value="F:RNA binding"/>
    <property type="evidence" value="ECO:0007669"/>
    <property type="project" value="InterPro"/>
</dbReference>
<keyword evidence="3" id="KW-0413">Isomerase</keyword>
<evidence type="ECO:0000313" key="8">
    <source>
        <dbReference type="EMBL" id="CAB5023346.1"/>
    </source>
</evidence>
<dbReference type="Gene3D" id="3.30.2350.10">
    <property type="entry name" value="Pseudouridine synthase"/>
    <property type="match status" value="1"/>
</dbReference>
<evidence type="ECO:0000259" key="5">
    <source>
        <dbReference type="Pfam" id="PF16198"/>
    </source>
</evidence>
<dbReference type="Pfam" id="PF01509">
    <property type="entry name" value="TruB_N"/>
    <property type="match status" value="1"/>
</dbReference>
<dbReference type="SUPFAM" id="SSF55120">
    <property type="entry name" value="Pseudouridine synthase"/>
    <property type="match status" value="1"/>
</dbReference>
<dbReference type="CDD" id="cd02573">
    <property type="entry name" value="PseudoU_synth_EcTruB"/>
    <property type="match status" value="1"/>
</dbReference>
<dbReference type="EC" id="5.4.99.25" evidence="1"/>
<gene>
    <name evidence="6" type="ORF">UFOPK3164_01739</name>
    <name evidence="7" type="ORF">UFOPK3427_00190</name>
    <name evidence="8" type="ORF">UFOPK4112_01051</name>
</gene>
<dbReference type="PANTHER" id="PTHR13767:SF2">
    <property type="entry name" value="PSEUDOURIDYLATE SYNTHASE TRUB1"/>
    <property type="match status" value="1"/>
</dbReference>
<dbReference type="Pfam" id="PF16198">
    <property type="entry name" value="TruB_C_2"/>
    <property type="match status" value="1"/>
</dbReference>
<keyword evidence="2" id="KW-0819">tRNA processing</keyword>
<organism evidence="7">
    <name type="scientific">freshwater metagenome</name>
    <dbReference type="NCBI Taxonomy" id="449393"/>
    <lineage>
        <taxon>unclassified sequences</taxon>
        <taxon>metagenomes</taxon>
        <taxon>ecological metagenomes</taxon>
    </lineage>
</organism>
<dbReference type="EMBL" id="CAFBLT010000001">
    <property type="protein sequence ID" value="CAB4861044.1"/>
    <property type="molecule type" value="Genomic_DNA"/>
</dbReference>
<dbReference type="HAMAP" id="MF_01080">
    <property type="entry name" value="TruB_bact"/>
    <property type="match status" value="1"/>
</dbReference>
<name>A0A6J7CWJ7_9ZZZZ</name>
<evidence type="ECO:0000256" key="2">
    <source>
        <dbReference type="ARBA" id="ARBA00022694"/>
    </source>
</evidence>
<dbReference type="NCBIfam" id="TIGR00431">
    <property type="entry name" value="TruB"/>
    <property type="match status" value="1"/>
</dbReference>
<dbReference type="InterPro" id="IPR002501">
    <property type="entry name" value="PsdUridine_synth_N"/>
</dbReference>
<evidence type="ECO:0000259" key="4">
    <source>
        <dbReference type="Pfam" id="PF01509"/>
    </source>
</evidence>
<dbReference type="InterPro" id="IPR032819">
    <property type="entry name" value="TruB_C"/>
</dbReference>
<evidence type="ECO:0000313" key="6">
    <source>
        <dbReference type="EMBL" id="CAB4834728.1"/>
    </source>
</evidence>
<dbReference type="GO" id="GO:0160148">
    <property type="term" value="F:tRNA pseudouridine(55) synthase activity"/>
    <property type="evidence" value="ECO:0007669"/>
    <property type="project" value="UniProtKB-EC"/>
</dbReference>
<dbReference type="GO" id="GO:0006400">
    <property type="term" value="P:tRNA modification"/>
    <property type="evidence" value="ECO:0007669"/>
    <property type="project" value="TreeGrafter"/>
</dbReference>
<protein>
    <recommendedName>
        <fullName evidence="1">tRNA pseudouridine(55) synthase</fullName>
        <ecNumber evidence="1">5.4.99.25</ecNumber>
    </recommendedName>
</protein>
<dbReference type="AlphaFoldDB" id="A0A6J7CWJ7"/>
<accession>A0A6J7CWJ7</accession>
<dbReference type="PANTHER" id="PTHR13767">
    <property type="entry name" value="TRNA-PSEUDOURIDINE SYNTHASE"/>
    <property type="match status" value="1"/>
</dbReference>